<name>A0A844FLG8_9LACO</name>
<evidence type="ECO:0000256" key="1">
    <source>
        <dbReference type="SAM" id="Phobius"/>
    </source>
</evidence>
<dbReference type="RefSeq" id="WP_008461802.1">
    <property type="nucleotide sequence ID" value="NZ_JAQYBB010000103.1"/>
</dbReference>
<reference evidence="2 3" key="1">
    <citation type="submission" date="2019-08" db="EMBL/GenBank/DDBJ databases">
        <title>In-depth cultivation of the pig gut microbiome towards novel bacterial diversity and tailored functional studies.</title>
        <authorList>
            <person name="Wylensek D."/>
            <person name="Hitch T.C.A."/>
            <person name="Clavel T."/>
        </authorList>
    </citation>
    <scope>NUCLEOTIDE SEQUENCE [LARGE SCALE GENOMIC DNA]</scope>
    <source>
        <strain evidence="2 3">WCA-470BD-2E</strain>
    </source>
</reference>
<protein>
    <submittedName>
        <fullName evidence="2">Type II secretion system protein</fullName>
    </submittedName>
</protein>
<dbReference type="AlphaFoldDB" id="A0A844FLG8"/>
<sequence>MKARAFTLLETVIVLAITIMVLGIGEFTLTGYEDHLRFVRTTDQVMDAINNTVRKVMITGKAGEIRNYFNDGKVKITQGDDVQYINLPKGMKVGILTQDTNIMIHQDGHFDKACTIEFKYRGQCEKKYTFGMAFGTAEEK</sequence>
<proteinExistence type="predicted"/>
<evidence type="ECO:0000313" key="2">
    <source>
        <dbReference type="EMBL" id="MST79420.1"/>
    </source>
</evidence>
<keyword evidence="1" id="KW-0812">Transmembrane</keyword>
<dbReference type="EMBL" id="VUMW01000005">
    <property type="protein sequence ID" value="MST79420.1"/>
    <property type="molecule type" value="Genomic_DNA"/>
</dbReference>
<keyword evidence="1" id="KW-0472">Membrane</keyword>
<dbReference type="Proteomes" id="UP000452141">
    <property type="component" value="Unassembled WGS sequence"/>
</dbReference>
<gene>
    <name evidence="2" type="ORF">FYJ61_02760</name>
</gene>
<keyword evidence="1" id="KW-1133">Transmembrane helix</keyword>
<organism evidence="2 3">
    <name type="scientific">Lactobacillus equicursoris</name>
    <dbReference type="NCBI Taxonomy" id="420645"/>
    <lineage>
        <taxon>Bacteria</taxon>
        <taxon>Bacillati</taxon>
        <taxon>Bacillota</taxon>
        <taxon>Bacilli</taxon>
        <taxon>Lactobacillales</taxon>
        <taxon>Lactobacillaceae</taxon>
        <taxon>Lactobacillus</taxon>
    </lineage>
</organism>
<comment type="caution">
    <text evidence="2">The sequence shown here is derived from an EMBL/GenBank/DDBJ whole genome shotgun (WGS) entry which is preliminary data.</text>
</comment>
<feature type="transmembrane region" description="Helical" evidence="1">
    <location>
        <begin position="12"/>
        <end position="32"/>
    </location>
</feature>
<accession>A0A844FLG8</accession>
<evidence type="ECO:0000313" key="3">
    <source>
        <dbReference type="Proteomes" id="UP000452141"/>
    </source>
</evidence>